<keyword evidence="1" id="KW-1133">Transmembrane helix</keyword>
<evidence type="ECO:0008006" key="4">
    <source>
        <dbReference type="Google" id="ProtNLM"/>
    </source>
</evidence>
<proteinExistence type="predicted"/>
<evidence type="ECO:0000256" key="1">
    <source>
        <dbReference type="SAM" id="Phobius"/>
    </source>
</evidence>
<dbReference type="Proteomes" id="UP000248544">
    <property type="component" value="Unassembled WGS sequence"/>
</dbReference>
<protein>
    <recommendedName>
        <fullName evidence="4">Holin</fullName>
    </recommendedName>
</protein>
<keyword evidence="1" id="KW-0472">Membrane</keyword>
<keyword evidence="1" id="KW-0812">Transmembrane</keyword>
<reference evidence="2 3" key="1">
    <citation type="submission" date="2018-01" db="EMBL/GenBank/DDBJ databases">
        <title>Draft genome sequence of Sphaerisporangium sp. 7K107.</title>
        <authorList>
            <person name="Sahin N."/>
            <person name="Saygin H."/>
            <person name="Ay H."/>
        </authorList>
    </citation>
    <scope>NUCLEOTIDE SEQUENCE [LARGE SCALE GENOMIC DNA]</scope>
    <source>
        <strain evidence="2 3">7K107</strain>
    </source>
</reference>
<dbReference type="AlphaFoldDB" id="A0A2W2GCD1"/>
<name>A0A2W2GCD1_9ACTN</name>
<sequence>MSDDNKRAIRTALQAFVGICVALPGIVAATGIPDTIPWVAGALTVAGAVSRVMALASVQRLLPSWLRIEVATPGEQGASAKGR</sequence>
<dbReference type="RefSeq" id="WP_111168163.1">
    <property type="nucleotide sequence ID" value="NZ_POUA01000105.1"/>
</dbReference>
<feature type="transmembrane region" description="Helical" evidence="1">
    <location>
        <begin position="12"/>
        <end position="32"/>
    </location>
</feature>
<gene>
    <name evidence="2" type="ORF">C1I98_15425</name>
</gene>
<evidence type="ECO:0000313" key="2">
    <source>
        <dbReference type="EMBL" id="PZG45512.1"/>
    </source>
</evidence>
<keyword evidence="3" id="KW-1185">Reference proteome</keyword>
<evidence type="ECO:0000313" key="3">
    <source>
        <dbReference type="Proteomes" id="UP000248544"/>
    </source>
</evidence>
<comment type="caution">
    <text evidence="2">The sequence shown here is derived from an EMBL/GenBank/DDBJ whole genome shotgun (WGS) entry which is preliminary data.</text>
</comment>
<feature type="transmembrane region" description="Helical" evidence="1">
    <location>
        <begin position="38"/>
        <end position="58"/>
    </location>
</feature>
<dbReference type="EMBL" id="POUA01000105">
    <property type="protein sequence ID" value="PZG45512.1"/>
    <property type="molecule type" value="Genomic_DNA"/>
</dbReference>
<organism evidence="2 3">
    <name type="scientific">Spongiactinospora gelatinilytica</name>
    <dbReference type="NCBI Taxonomy" id="2666298"/>
    <lineage>
        <taxon>Bacteria</taxon>
        <taxon>Bacillati</taxon>
        <taxon>Actinomycetota</taxon>
        <taxon>Actinomycetes</taxon>
        <taxon>Streptosporangiales</taxon>
        <taxon>Streptosporangiaceae</taxon>
        <taxon>Spongiactinospora</taxon>
    </lineage>
</organism>
<accession>A0A2W2GCD1</accession>